<keyword evidence="3" id="KW-0810">Translation regulation</keyword>
<dbReference type="InterPro" id="IPR024046">
    <property type="entry name" value="Flagellar_assmbl_FliW_dom_sf"/>
</dbReference>
<accession>A0A645G6E8</accession>
<evidence type="ECO:0000256" key="3">
    <source>
        <dbReference type="ARBA" id="ARBA00022845"/>
    </source>
</evidence>
<keyword evidence="4" id="KW-0969">Cilium</keyword>
<dbReference type="AlphaFoldDB" id="A0A645G6E8"/>
<evidence type="ECO:0000256" key="2">
    <source>
        <dbReference type="ARBA" id="ARBA00022795"/>
    </source>
</evidence>
<dbReference type="PANTHER" id="PTHR39190">
    <property type="entry name" value="FLAGELLAR ASSEMBLY FACTOR FLIW"/>
    <property type="match status" value="1"/>
</dbReference>
<keyword evidence="2" id="KW-1005">Bacterial flagellum biogenesis</keyword>
<name>A0A645G6E8_9ZZZZ</name>
<dbReference type="SUPFAM" id="SSF141457">
    <property type="entry name" value="BH3618-like"/>
    <property type="match status" value="1"/>
</dbReference>
<evidence type="ECO:0000256" key="1">
    <source>
        <dbReference type="ARBA" id="ARBA00022490"/>
    </source>
</evidence>
<keyword evidence="4" id="KW-0966">Cell projection</keyword>
<dbReference type="EMBL" id="VSSQ01067067">
    <property type="protein sequence ID" value="MPN19503.1"/>
    <property type="molecule type" value="Genomic_DNA"/>
</dbReference>
<dbReference type="Gene3D" id="2.30.290.10">
    <property type="entry name" value="BH3618-like"/>
    <property type="match status" value="1"/>
</dbReference>
<dbReference type="GO" id="GO:0006417">
    <property type="term" value="P:regulation of translation"/>
    <property type="evidence" value="ECO:0007669"/>
    <property type="project" value="UniProtKB-KW"/>
</dbReference>
<proteinExistence type="inferred from homology"/>
<dbReference type="Pfam" id="PF02623">
    <property type="entry name" value="FliW"/>
    <property type="match status" value="1"/>
</dbReference>
<organism evidence="4">
    <name type="scientific">bioreactor metagenome</name>
    <dbReference type="NCBI Taxonomy" id="1076179"/>
    <lineage>
        <taxon>unclassified sequences</taxon>
        <taxon>metagenomes</taxon>
        <taxon>ecological metagenomes</taxon>
    </lineage>
</organism>
<dbReference type="NCBIfam" id="NF009793">
    <property type="entry name" value="PRK13285.1-1"/>
    <property type="match status" value="1"/>
</dbReference>
<dbReference type="GO" id="GO:0044780">
    <property type="term" value="P:bacterial-type flagellum assembly"/>
    <property type="evidence" value="ECO:0007669"/>
    <property type="project" value="InterPro"/>
</dbReference>
<keyword evidence="4" id="KW-0282">Flagellum</keyword>
<dbReference type="PANTHER" id="PTHR39190:SF1">
    <property type="entry name" value="FLAGELLAR ASSEMBLY FACTOR FLIW"/>
    <property type="match status" value="1"/>
</dbReference>
<reference evidence="4" key="1">
    <citation type="submission" date="2019-08" db="EMBL/GenBank/DDBJ databases">
        <authorList>
            <person name="Kucharzyk K."/>
            <person name="Murdoch R.W."/>
            <person name="Higgins S."/>
            <person name="Loffler F."/>
        </authorList>
    </citation>
    <scope>NUCLEOTIDE SEQUENCE</scope>
</reference>
<gene>
    <name evidence="4" type="primary">fliW_18</name>
    <name evidence="4" type="ORF">SDC9_166874</name>
</gene>
<protein>
    <submittedName>
        <fullName evidence="4">Flagellar assembly factor FliW</fullName>
    </submittedName>
</protein>
<dbReference type="HAMAP" id="MF_01185">
    <property type="entry name" value="FliW"/>
    <property type="match status" value="1"/>
</dbReference>
<keyword evidence="1" id="KW-0963">Cytoplasm</keyword>
<sequence>MEILFEKGIPGFEEYKTFIISEIEGNEKLKMITSTEDSNVGFVVISPFEVNKDYEIDLNDEIINTLKIKQPEDVLLLNIITIGKTLETSTVNLKAPLVININNYKGKQLILQDDKYQIKEPLTGSEKTC</sequence>
<dbReference type="InterPro" id="IPR003775">
    <property type="entry name" value="Flagellar_assembly_factor_FliW"/>
</dbReference>
<comment type="caution">
    <text evidence="4">The sequence shown here is derived from an EMBL/GenBank/DDBJ whole genome shotgun (WGS) entry which is preliminary data.</text>
</comment>
<evidence type="ECO:0000313" key="4">
    <source>
        <dbReference type="EMBL" id="MPN19503.1"/>
    </source>
</evidence>